<dbReference type="Proteomes" id="UP000198575">
    <property type="component" value="Unassembled WGS sequence"/>
</dbReference>
<reference evidence="2 3" key="1">
    <citation type="submission" date="2016-10" db="EMBL/GenBank/DDBJ databases">
        <authorList>
            <person name="de Groot N.N."/>
        </authorList>
    </citation>
    <scope>NUCLEOTIDE SEQUENCE [LARGE SCALE GENOMIC DNA]</scope>
    <source>
        <strain evidence="2 3">CGMCC 1.7659</strain>
    </source>
</reference>
<keyword evidence="1" id="KW-0732">Signal</keyword>
<dbReference type="PROSITE" id="PS51257">
    <property type="entry name" value="PROKAR_LIPOPROTEIN"/>
    <property type="match status" value="1"/>
</dbReference>
<organism evidence="2 3">
    <name type="scientific">Dokdonella immobilis</name>
    <dbReference type="NCBI Taxonomy" id="578942"/>
    <lineage>
        <taxon>Bacteria</taxon>
        <taxon>Pseudomonadati</taxon>
        <taxon>Pseudomonadota</taxon>
        <taxon>Gammaproteobacteria</taxon>
        <taxon>Lysobacterales</taxon>
        <taxon>Rhodanobacteraceae</taxon>
        <taxon>Dokdonella</taxon>
    </lineage>
</organism>
<dbReference type="EMBL" id="FOVF01000001">
    <property type="protein sequence ID" value="SFM95488.1"/>
    <property type="molecule type" value="Genomic_DNA"/>
</dbReference>
<feature type="signal peptide" evidence="1">
    <location>
        <begin position="1"/>
        <end position="20"/>
    </location>
</feature>
<sequence>MTQPILRCLLPIFLAFLACACQNSPSRPVPPSADNGGPRAWFDGEYDNHEQVVLAAPAVLPHTRIAITPLSRPGWYSWTVAMSADAEFSATWAMRSVKSVNGNIQLTPYRALVETPKLGADFDPAQWVALDACALNGAATAAGLKVKADLATCMILIPGIGANAALLPLEIEHDGEWLRVRFYADQARGPDARIEARRLRWFTGWAAVNGAGANARIESNDWHMNRGIRIDNEGGRAPLTWRDGKASGYTLLLERMTYRDGSVPVLKLSVIEDASGRSVVYAWANPEATRIGINLGWVQVGLEAESSATAR</sequence>
<feature type="chain" id="PRO_5011441894" evidence="1">
    <location>
        <begin position="21"/>
        <end position="311"/>
    </location>
</feature>
<keyword evidence="3" id="KW-1185">Reference proteome</keyword>
<evidence type="ECO:0000313" key="2">
    <source>
        <dbReference type="EMBL" id="SFM95488.1"/>
    </source>
</evidence>
<name>A0A1I4V2S1_9GAMM</name>
<evidence type="ECO:0000256" key="1">
    <source>
        <dbReference type="SAM" id="SignalP"/>
    </source>
</evidence>
<accession>A0A1I4V2S1</accession>
<dbReference type="AlphaFoldDB" id="A0A1I4V2S1"/>
<dbReference type="STRING" id="578942.SAMN05216289_10160"/>
<protein>
    <submittedName>
        <fullName evidence="2">Uncharacterized protein</fullName>
    </submittedName>
</protein>
<proteinExistence type="predicted"/>
<dbReference type="RefSeq" id="WP_092403894.1">
    <property type="nucleotide sequence ID" value="NZ_FOVF01000001.1"/>
</dbReference>
<evidence type="ECO:0000313" key="3">
    <source>
        <dbReference type="Proteomes" id="UP000198575"/>
    </source>
</evidence>
<dbReference type="OrthoDB" id="6378475at2"/>
<gene>
    <name evidence="2" type="ORF">SAMN05216289_10160</name>
</gene>